<proteinExistence type="predicted"/>
<evidence type="ECO:0000313" key="3">
    <source>
        <dbReference type="Proteomes" id="UP000646911"/>
    </source>
</evidence>
<keyword evidence="1" id="KW-0812">Transmembrane</keyword>
<gene>
    <name evidence="2" type="ORF">H8L47_16975</name>
</gene>
<sequence>MKLFLDILSTLGLLIWPLLMMMSPMLFDAPGSESSKSNLAFLLLVIFYPVIIFIGYKLFGMTYFRISADRALLTSVVLTVLVALVFGYPRFIMNVVSGISGNGYFVKGDKVYYDGKSIAGAQGSTFKTIGEKYARYAVDEKHVYFDGLMIVGAEAASFTGVSNPNNQTGDVRSPLFWKDQAHVYLEGRQLPDAKPAEFRHLGGRYGSDSQQVYYGWQVLQGANPVSFQLLSPDIAKDDKQVFVFDKVCRLSVSTAEFRLLSNQDLAVYATDGQHLFVVFFGTPEPLQIVADADPATFTLLERAYFKDNKRVYYRDSSLNKVIWLEAADASSFVAGNYDVNTDSDAHDVSRYYLGGKLVAAKK</sequence>
<keyword evidence="1" id="KW-1133">Transmembrane helix</keyword>
<dbReference type="RefSeq" id="WP_186954784.1">
    <property type="nucleotide sequence ID" value="NZ_JACOFX010000009.1"/>
</dbReference>
<evidence type="ECO:0000313" key="2">
    <source>
        <dbReference type="EMBL" id="MBC3909252.1"/>
    </source>
</evidence>
<name>A0ABR6ZBW3_9BURK</name>
<feature type="transmembrane region" description="Helical" evidence="1">
    <location>
        <begin position="7"/>
        <end position="27"/>
    </location>
</feature>
<dbReference type="EMBL" id="JACOFX010000009">
    <property type="protein sequence ID" value="MBC3909252.1"/>
    <property type="molecule type" value="Genomic_DNA"/>
</dbReference>
<accession>A0ABR6ZBW3</accession>
<feature type="transmembrane region" description="Helical" evidence="1">
    <location>
        <begin position="39"/>
        <end position="59"/>
    </location>
</feature>
<reference evidence="2 3" key="1">
    <citation type="submission" date="2020-08" db="EMBL/GenBank/DDBJ databases">
        <title>Novel species isolated from subtropical streams in China.</title>
        <authorList>
            <person name="Lu H."/>
        </authorList>
    </citation>
    <scope>NUCLEOTIDE SEQUENCE [LARGE SCALE GENOMIC DNA]</scope>
    <source>
        <strain evidence="2 3">NL8W</strain>
    </source>
</reference>
<dbReference type="InterPro" id="IPR027375">
    <property type="entry name" value="DKNYY"/>
</dbReference>
<dbReference type="Pfam" id="PF13644">
    <property type="entry name" value="DKNYY"/>
    <property type="match status" value="1"/>
</dbReference>
<keyword evidence="3" id="KW-1185">Reference proteome</keyword>
<keyword evidence="1" id="KW-0472">Membrane</keyword>
<dbReference type="Proteomes" id="UP000646911">
    <property type="component" value="Unassembled WGS sequence"/>
</dbReference>
<protein>
    <submittedName>
        <fullName evidence="2">DKNYY domain-containing protein</fullName>
    </submittedName>
</protein>
<organism evidence="2 3">
    <name type="scientific">Undibacterium umbellatum</name>
    <dbReference type="NCBI Taxonomy" id="2762300"/>
    <lineage>
        <taxon>Bacteria</taxon>
        <taxon>Pseudomonadati</taxon>
        <taxon>Pseudomonadota</taxon>
        <taxon>Betaproteobacteria</taxon>
        <taxon>Burkholderiales</taxon>
        <taxon>Oxalobacteraceae</taxon>
        <taxon>Undibacterium</taxon>
    </lineage>
</organism>
<comment type="caution">
    <text evidence="2">The sequence shown here is derived from an EMBL/GenBank/DDBJ whole genome shotgun (WGS) entry which is preliminary data.</text>
</comment>
<evidence type="ECO:0000256" key="1">
    <source>
        <dbReference type="SAM" id="Phobius"/>
    </source>
</evidence>
<feature type="transmembrane region" description="Helical" evidence="1">
    <location>
        <begin position="71"/>
        <end position="89"/>
    </location>
</feature>